<feature type="compositionally biased region" description="Polar residues" evidence="1">
    <location>
        <begin position="63"/>
        <end position="73"/>
    </location>
</feature>
<dbReference type="EMBL" id="BAAANC010000001">
    <property type="protein sequence ID" value="GAA1520401.1"/>
    <property type="molecule type" value="Genomic_DNA"/>
</dbReference>
<reference evidence="3" key="1">
    <citation type="journal article" date="2019" name="Int. J. Syst. Evol. Microbiol.">
        <title>The Global Catalogue of Microorganisms (GCM) 10K type strain sequencing project: providing services to taxonomists for standard genome sequencing and annotation.</title>
        <authorList>
            <consortium name="The Broad Institute Genomics Platform"/>
            <consortium name="The Broad Institute Genome Sequencing Center for Infectious Disease"/>
            <person name="Wu L."/>
            <person name="Ma J."/>
        </authorList>
    </citation>
    <scope>NUCLEOTIDE SEQUENCE [LARGE SCALE GENOMIC DNA]</scope>
    <source>
        <strain evidence="3">JCM 14303</strain>
    </source>
</reference>
<comment type="caution">
    <text evidence="2">The sequence shown here is derived from an EMBL/GenBank/DDBJ whole genome shotgun (WGS) entry which is preliminary data.</text>
</comment>
<protein>
    <submittedName>
        <fullName evidence="2">Uncharacterized protein</fullName>
    </submittedName>
</protein>
<keyword evidence="3" id="KW-1185">Reference proteome</keyword>
<evidence type="ECO:0000313" key="3">
    <source>
        <dbReference type="Proteomes" id="UP001500363"/>
    </source>
</evidence>
<evidence type="ECO:0000256" key="1">
    <source>
        <dbReference type="SAM" id="MobiDB-lite"/>
    </source>
</evidence>
<organism evidence="2 3">
    <name type="scientific">Kribbella lupini</name>
    <dbReference type="NCBI Taxonomy" id="291602"/>
    <lineage>
        <taxon>Bacteria</taxon>
        <taxon>Bacillati</taxon>
        <taxon>Actinomycetota</taxon>
        <taxon>Actinomycetes</taxon>
        <taxon>Propionibacteriales</taxon>
        <taxon>Kribbellaceae</taxon>
        <taxon>Kribbella</taxon>
    </lineage>
</organism>
<accession>A0ABP4LBF0</accession>
<proteinExistence type="predicted"/>
<sequence>MTVGGVDTYYDYEKRRWMHRRLGGGPVRPEPSNPPEAEEGIDSPEAGYRLDQTVVPPEERNGRQSGKTESSAQGGVATQRR</sequence>
<name>A0ABP4LBF0_9ACTN</name>
<evidence type="ECO:0000313" key="2">
    <source>
        <dbReference type="EMBL" id="GAA1520401.1"/>
    </source>
</evidence>
<gene>
    <name evidence="2" type="ORF">GCM10009741_21360</name>
</gene>
<feature type="region of interest" description="Disordered" evidence="1">
    <location>
        <begin position="20"/>
        <end position="81"/>
    </location>
</feature>
<dbReference type="Proteomes" id="UP001500363">
    <property type="component" value="Unassembled WGS sequence"/>
</dbReference>